<feature type="compositionally biased region" description="Low complexity" evidence="1">
    <location>
        <begin position="346"/>
        <end position="363"/>
    </location>
</feature>
<sequence length="635" mass="68068">MSSSSSPSSRCVPPWLAKVLLGVFNPVEHATHGNIATSLQHLLASAVSEWHHGRNSQTAADLLVVLRDSNVFVSSEVEAAIANVIHVCADMAHHIHSVVTTLHDAVMCCSQSAEEQTTAPFVDSAKVLEESSLILLSYVLSSTDDDRSNSGPIISCIGQLGFCAAATLRCARLVAYAHTCCLTGDQIDALGCVSSLTCALRLLRSYGHCLLEWERCAQLAPQSNGGASLFAPNTSDHSAAHGLTLMALFDHVQRTPVMRLLVRCAVTVRSRSCLTFFASVDASTTCGDSEGISTSMSGGGDTFDAADSSNFTADASSRNHPRLSATRESPVGVGVRPGTLEGDQRPAQPLPAATTAATTPSAVVPAPVKRSMASRLFGFVKRGNDASPTPPSANQTIAPAVGEKRRPPLAPLVSSPHAERTVSFWKDTKGAHMVQLLEECGTQSFSDAIAAFQLLCLRPTVTHVSFLIMIDNGTRQGTPRWQDHRFQTRSSSHESAHRWDGCVGGRNKTTAAGTSAHASSMKCWTLCYASDALPHQGAGGGNHHGVNRQLMRTFESFVFLAADNEKTLLESSIGNRHLFVHRMEGYDQNNTYACVAVDGCGDPSNNTEYTPADLRCDAKQLLEQFSSQWRHPFQR</sequence>
<evidence type="ECO:0000313" key="2">
    <source>
        <dbReference type="EMBL" id="CUG37067.1"/>
    </source>
</evidence>
<dbReference type="EMBL" id="CYKH01000770">
    <property type="protein sequence ID" value="CUG37067.1"/>
    <property type="molecule type" value="Genomic_DNA"/>
</dbReference>
<protein>
    <submittedName>
        <fullName evidence="2">Uncharacterized protein</fullName>
    </submittedName>
</protein>
<keyword evidence="3" id="KW-1185">Reference proteome</keyword>
<evidence type="ECO:0000256" key="1">
    <source>
        <dbReference type="SAM" id="MobiDB-lite"/>
    </source>
</evidence>
<dbReference type="VEuPathDB" id="TriTrypDB:BSAL_05300"/>
<gene>
    <name evidence="2" type="ORF">BSAL_05300</name>
</gene>
<reference evidence="3" key="1">
    <citation type="submission" date="2015-09" db="EMBL/GenBank/DDBJ databases">
        <authorList>
            <consortium name="Pathogen Informatics"/>
        </authorList>
    </citation>
    <scope>NUCLEOTIDE SEQUENCE [LARGE SCALE GENOMIC DNA]</scope>
    <source>
        <strain evidence="3">Lake Konstanz</strain>
    </source>
</reference>
<evidence type="ECO:0000313" key="3">
    <source>
        <dbReference type="Proteomes" id="UP000051952"/>
    </source>
</evidence>
<accession>A0A0S4J0F4</accession>
<name>A0A0S4J0F4_BODSA</name>
<dbReference type="AlphaFoldDB" id="A0A0S4J0F4"/>
<feature type="compositionally biased region" description="Polar residues" evidence="1">
    <location>
        <begin position="307"/>
        <end position="318"/>
    </location>
</feature>
<proteinExistence type="predicted"/>
<organism evidence="2 3">
    <name type="scientific">Bodo saltans</name>
    <name type="common">Flagellated protozoan</name>
    <dbReference type="NCBI Taxonomy" id="75058"/>
    <lineage>
        <taxon>Eukaryota</taxon>
        <taxon>Discoba</taxon>
        <taxon>Euglenozoa</taxon>
        <taxon>Kinetoplastea</taxon>
        <taxon>Metakinetoplastina</taxon>
        <taxon>Eubodonida</taxon>
        <taxon>Bodonidae</taxon>
        <taxon>Bodo</taxon>
    </lineage>
</organism>
<feature type="region of interest" description="Disordered" evidence="1">
    <location>
        <begin position="307"/>
        <end position="363"/>
    </location>
</feature>
<dbReference type="Proteomes" id="UP000051952">
    <property type="component" value="Unassembled WGS sequence"/>
</dbReference>